<dbReference type="CDD" id="cd05403">
    <property type="entry name" value="NT_KNTase_like"/>
    <property type="match status" value="1"/>
</dbReference>
<keyword evidence="3" id="KW-1185">Reference proteome</keyword>
<dbReference type="GO" id="GO:0009012">
    <property type="term" value="F:aminoglycoside 3''-adenylyltransferase activity"/>
    <property type="evidence" value="ECO:0007669"/>
    <property type="project" value="UniProtKB-EC"/>
</dbReference>
<evidence type="ECO:0000313" key="2">
    <source>
        <dbReference type="EMBL" id="SUJ03338.1"/>
    </source>
</evidence>
<dbReference type="AlphaFoldDB" id="A0A380BMN2"/>
<keyword evidence="2" id="KW-0548">Nucleotidyltransferase</keyword>
<dbReference type="Pfam" id="PF18765">
    <property type="entry name" value="Polbeta"/>
    <property type="match status" value="1"/>
</dbReference>
<proteinExistence type="predicted"/>
<dbReference type="Proteomes" id="UP000254069">
    <property type="component" value="Unassembled WGS sequence"/>
</dbReference>
<dbReference type="SUPFAM" id="SSF81301">
    <property type="entry name" value="Nucleotidyltransferase"/>
    <property type="match status" value="1"/>
</dbReference>
<sequence length="127" mass="14240">MNFVIPDIVKQVQTFVEEILGESIIGIYLFGSAVVSGLRDDSDVDILVAVNEPLTLKQRKDLITQLMAVSGVVGNTQFIRPVELTIIAVCDVVPWHFPPQAEFVYGEWLRKELEAGRWQHGHPQLAE</sequence>
<keyword evidence="2" id="KW-0808">Transferase</keyword>
<gene>
    <name evidence="2" type="primary">ant1</name>
    <name evidence="2" type="ORF">NCTC10738_03594</name>
</gene>
<feature type="domain" description="Polymerase beta nucleotidyltransferase" evidence="1">
    <location>
        <begin position="22"/>
        <end position="69"/>
    </location>
</feature>
<dbReference type="Gene3D" id="3.30.460.10">
    <property type="entry name" value="Beta Polymerase, domain 2"/>
    <property type="match status" value="1"/>
</dbReference>
<evidence type="ECO:0000313" key="3">
    <source>
        <dbReference type="Proteomes" id="UP000254069"/>
    </source>
</evidence>
<evidence type="ECO:0000259" key="1">
    <source>
        <dbReference type="Pfam" id="PF18765"/>
    </source>
</evidence>
<accession>A0A380BMN2</accession>
<name>A0A380BMN2_9GAMM</name>
<dbReference type="InterPro" id="IPR043519">
    <property type="entry name" value="NT_sf"/>
</dbReference>
<dbReference type="EC" id="2.7.7.47" evidence="2"/>
<reference evidence="2 3" key="1">
    <citation type="submission" date="2018-06" db="EMBL/GenBank/DDBJ databases">
        <authorList>
            <consortium name="Pathogen Informatics"/>
            <person name="Doyle S."/>
        </authorList>
    </citation>
    <scope>NUCLEOTIDE SEQUENCE [LARGE SCALE GENOMIC DNA]</scope>
    <source>
        <strain evidence="2 3">NCTC10738</strain>
    </source>
</reference>
<protein>
    <submittedName>
        <fullName evidence="2">Streptomycin 3''-adenylyltransferase</fullName>
        <ecNumber evidence="2">2.7.7.47</ecNumber>
    </submittedName>
</protein>
<organism evidence="2 3">
    <name type="scientific">Shewanella algae</name>
    <dbReference type="NCBI Taxonomy" id="38313"/>
    <lineage>
        <taxon>Bacteria</taxon>
        <taxon>Pseudomonadati</taxon>
        <taxon>Pseudomonadota</taxon>
        <taxon>Gammaproteobacteria</taxon>
        <taxon>Alteromonadales</taxon>
        <taxon>Shewanellaceae</taxon>
        <taxon>Shewanella</taxon>
    </lineage>
</organism>
<dbReference type="EMBL" id="UGYO01000002">
    <property type="protein sequence ID" value="SUJ03338.1"/>
    <property type="molecule type" value="Genomic_DNA"/>
</dbReference>
<dbReference type="InterPro" id="IPR041633">
    <property type="entry name" value="Polbeta"/>
</dbReference>